<dbReference type="HOGENOM" id="CLU_046006_18_3_11"/>
<proteinExistence type="predicted"/>
<name>D0LD28_GORB4</name>
<keyword evidence="3" id="KW-1185">Reference proteome</keyword>
<dbReference type="PANTHER" id="PTHR36503">
    <property type="entry name" value="BLR2520 PROTEIN"/>
    <property type="match status" value="1"/>
</dbReference>
<dbReference type="Pfam" id="PF00903">
    <property type="entry name" value="Glyoxalase"/>
    <property type="match status" value="1"/>
</dbReference>
<reference evidence="3" key="1">
    <citation type="submission" date="2009-10" db="EMBL/GenBank/DDBJ databases">
        <title>The complete chromosome of Gordonia bronchialis DSM 43247.</title>
        <authorList>
            <consortium name="US DOE Joint Genome Institute (JGI-PGF)"/>
            <person name="Lucas S."/>
            <person name="Copeland A."/>
            <person name="Lapidus A."/>
            <person name="Glavina del Rio T."/>
            <person name="Dalin E."/>
            <person name="Tice H."/>
            <person name="Bruce D."/>
            <person name="Goodwin L."/>
            <person name="Pitluck S."/>
            <person name="Kyrpides N."/>
            <person name="Mavromatis K."/>
            <person name="Ivanova N."/>
            <person name="Ovchinnikova G."/>
            <person name="Saunders E."/>
            <person name="Brettin T."/>
            <person name="Detter J.C."/>
            <person name="Han C."/>
            <person name="Larimer F."/>
            <person name="Land M."/>
            <person name="Hauser L."/>
            <person name="Markowitz V."/>
            <person name="Cheng J.-F."/>
            <person name="Hugenholtz P."/>
            <person name="Woyke T."/>
            <person name="Wu D."/>
            <person name="Jando M."/>
            <person name="Schneider S."/>
            <person name="Goeker M."/>
            <person name="Klenk H.-P."/>
            <person name="Eisen J.A."/>
        </authorList>
    </citation>
    <scope>NUCLEOTIDE SEQUENCE [LARGE SCALE GENOMIC DNA]</scope>
    <source>
        <strain evidence="3">ATCC 25592 / DSM 43247 / BCRC 13721 / JCM 3198 / KCTC 3076 / NBRC 16047 / NCTC 10667</strain>
    </source>
</reference>
<dbReference type="InterPro" id="IPR037523">
    <property type="entry name" value="VOC_core"/>
</dbReference>
<sequence>MNTTPQPRLNALSIVVADMGAALDFYRRCGLTFADDADAAPHAETVVAGDFRIMFDTVASIEAFMPGSTPPKGGHSTMALAFECATPAAVDDVHNALVDAGHPSSLAPFDAVWGQRYAAVTDPDGHVVDFYCSLTDS</sequence>
<dbReference type="InterPro" id="IPR004360">
    <property type="entry name" value="Glyas_Fos-R_dOase_dom"/>
</dbReference>
<gene>
    <name evidence="2" type="ordered locus">Gbro_3317</name>
</gene>
<dbReference type="EMBL" id="CP001802">
    <property type="protein sequence ID" value="ACY22521.1"/>
    <property type="molecule type" value="Genomic_DNA"/>
</dbReference>
<dbReference type="InterPro" id="IPR029068">
    <property type="entry name" value="Glyas_Bleomycin-R_OHBP_Dase"/>
</dbReference>
<dbReference type="STRING" id="526226.Gbro_3317"/>
<reference evidence="2 3" key="2">
    <citation type="journal article" date="2010" name="Stand. Genomic Sci.">
        <title>Complete genome sequence of Gordonia bronchialis type strain (3410).</title>
        <authorList>
            <person name="Ivanova N."/>
            <person name="Sikorski J."/>
            <person name="Jando M."/>
            <person name="Lapidus A."/>
            <person name="Nolan M."/>
            <person name="Lucas S."/>
            <person name="Del Rio T.G."/>
            <person name="Tice H."/>
            <person name="Copeland A."/>
            <person name="Cheng J.F."/>
            <person name="Chen F."/>
            <person name="Bruce D."/>
            <person name="Goodwin L."/>
            <person name="Pitluck S."/>
            <person name="Mavromatis K."/>
            <person name="Ovchinnikova G."/>
            <person name="Pati A."/>
            <person name="Chen A."/>
            <person name="Palaniappan K."/>
            <person name="Land M."/>
            <person name="Hauser L."/>
            <person name="Chang Y.J."/>
            <person name="Jeffries C.D."/>
            <person name="Chain P."/>
            <person name="Saunders E."/>
            <person name="Han C."/>
            <person name="Detter J.C."/>
            <person name="Brettin T."/>
            <person name="Rohde M."/>
            <person name="Goker M."/>
            <person name="Bristow J."/>
            <person name="Eisen J.A."/>
            <person name="Markowitz V."/>
            <person name="Hugenholtz P."/>
            <person name="Klenk H.P."/>
            <person name="Kyrpides N.C."/>
        </authorList>
    </citation>
    <scope>NUCLEOTIDE SEQUENCE [LARGE SCALE GENOMIC DNA]</scope>
    <source>
        <strain evidence="3">ATCC 25592 / DSM 43247 / BCRC 13721 / JCM 3198 / KCTC 3076 / NBRC 16047 / NCTC 10667</strain>
    </source>
</reference>
<dbReference type="PANTHER" id="PTHR36503:SF3">
    <property type="entry name" value="BLR0126 PROTEIN"/>
    <property type="match status" value="1"/>
</dbReference>
<dbReference type="SUPFAM" id="SSF54593">
    <property type="entry name" value="Glyoxalase/Bleomycin resistance protein/Dihydroxybiphenyl dioxygenase"/>
    <property type="match status" value="1"/>
</dbReference>
<accession>D0LD28</accession>
<dbReference type="KEGG" id="gbr:Gbro_3317"/>
<evidence type="ECO:0000313" key="3">
    <source>
        <dbReference type="Proteomes" id="UP000001219"/>
    </source>
</evidence>
<evidence type="ECO:0000259" key="1">
    <source>
        <dbReference type="PROSITE" id="PS51819"/>
    </source>
</evidence>
<dbReference type="AlphaFoldDB" id="D0LD28"/>
<evidence type="ECO:0000313" key="2">
    <source>
        <dbReference type="EMBL" id="ACY22521.1"/>
    </source>
</evidence>
<dbReference type="Gene3D" id="3.10.180.10">
    <property type="entry name" value="2,3-Dihydroxybiphenyl 1,2-Dioxygenase, domain 1"/>
    <property type="match status" value="1"/>
</dbReference>
<dbReference type="Proteomes" id="UP000001219">
    <property type="component" value="Chromosome"/>
</dbReference>
<dbReference type="eggNOG" id="COG0346">
    <property type="taxonomic scope" value="Bacteria"/>
</dbReference>
<feature type="domain" description="VOC" evidence="1">
    <location>
        <begin position="8"/>
        <end position="133"/>
    </location>
</feature>
<dbReference type="PROSITE" id="PS51819">
    <property type="entry name" value="VOC"/>
    <property type="match status" value="1"/>
</dbReference>
<organism evidence="2 3">
    <name type="scientific">Gordonia bronchialis (strain ATCC 25592 / DSM 43247 / BCRC 13721 / JCM 3198 / KCTC 3076 / NBRC 16047 / NCTC 10667)</name>
    <name type="common">Rhodococcus bronchialis</name>
    <dbReference type="NCBI Taxonomy" id="526226"/>
    <lineage>
        <taxon>Bacteria</taxon>
        <taxon>Bacillati</taxon>
        <taxon>Actinomycetota</taxon>
        <taxon>Actinomycetes</taxon>
        <taxon>Mycobacteriales</taxon>
        <taxon>Gordoniaceae</taxon>
        <taxon>Gordonia</taxon>
    </lineage>
</organism>
<protein>
    <submittedName>
        <fullName evidence="2">Glyoxalase/bleomycin resistance protein/dioxygenase</fullName>
    </submittedName>
</protein>
<dbReference type="RefSeq" id="WP_012835036.1">
    <property type="nucleotide sequence ID" value="NC_013441.1"/>
</dbReference>
<dbReference type="OrthoDB" id="9798430at2"/>